<accession>A0ABS1L653</accession>
<dbReference type="Gene3D" id="3.30.565.10">
    <property type="entry name" value="Histidine kinase-like ATPase, C-terminal domain"/>
    <property type="match status" value="1"/>
</dbReference>
<gene>
    <name evidence="11" type="ORF">JI751_05985</name>
</gene>
<keyword evidence="9" id="KW-0812">Transmembrane</keyword>
<comment type="caution">
    <text evidence="11">The sequence shown here is derived from an EMBL/GenBank/DDBJ whole genome shotgun (WGS) entry which is preliminary data.</text>
</comment>
<keyword evidence="4" id="KW-0808">Transferase</keyword>
<feature type="transmembrane region" description="Helical" evidence="9">
    <location>
        <begin position="76"/>
        <end position="94"/>
    </location>
</feature>
<feature type="transmembrane region" description="Helical" evidence="9">
    <location>
        <begin position="12"/>
        <end position="35"/>
    </location>
</feature>
<dbReference type="SUPFAM" id="SSF55781">
    <property type="entry name" value="GAF domain-like"/>
    <property type="match status" value="1"/>
</dbReference>
<evidence type="ECO:0000256" key="1">
    <source>
        <dbReference type="ARBA" id="ARBA00000085"/>
    </source>
</evidence>
<feature type="transmembrane region" description="Helical" evidence="9">
    <location>
        <begin position="260"/>
        <end position="280"/>
    </location>
</feature>
<feature type="transmembrane region" description="Helical" evidence="9">
    <location>
        <begin position="292"/>
        <end position="313"/>
    </location>
</feature>
<keyword evidence="3" id="KW-0597">Phosphoprotein</keyword>
<feature type="transmembrane region" description="Helical" evidence="9">
    <location>
        <begin position="114"/>
        <end position="136"/>
    </location>
</feature>
<dbReference type="Pfam" id="PF07730">
    <property type="entry name" value="HisKA_3"/>
    <property type="match status" value="1"/>
</dbReference>
<name>A0ABS1L653_9ACTN</name>
<keyword evidence="8" id="KW-0902">Two-component regulatory system</keyword>
<evidence type="ECO:0000256" key="4">
    <source>
        <dbReference type="ARBA" id="ARBA00022679"/>
    </source>
</evidence>
<evidence type="ECO:0000256" key="6">
    <source>
        <dbReference type="ARBA" id="ARBA00022777"/>
    </source>
</evidence>
<evidence type="ECO:0000256" key="8">
    <source>
        <dbReference type="ARBA" id="ARBA00023012"/>
    </source>
</evidence>
<keyword evidence="9" id="KW-0472">Membrane</keyword>
<feature type="transmembrane region" description="Helical" evidence="9">
    <location>
        <begin position="47"/>
        <end position="69"/>
    </location>
</feature>
<organism evidence="11 12">
    <name type="scientific">Nocardioides baculatus</name>
    <dbReference type="NCBI Taxonomy" id="2801337"/>
    <lineage>
        <taxon>Bacteria</taxon>
        <taxon>Bacillati</taxon>
        <taxon>Actinomycetota</taxon>
        <taxon>Actinomycetes</taxon>
        <taxon>Propionibacteriales</taxon>
        <taxon>Nocardioidaceae</taxon>
        <taxon>Nocardioides</taxon>
    </lineage>
</organism>
<dbReference type="SUPFAM" id="SSF55874">
    <property type="entry name" value="ATPase domain of HSP90 chaperone/DNA topoisomerase II/histidine kinase"/>
    <property type="match status" value="1"/>
</dbReference>
<dbReference type="CDD" id="cd16917">
    <property type="entry name" value="HATPase_UhpB-NarQ-NarX-like"/>
    <property type="match status" value="1"/>
</dbReference>
<dbReference type="RefSeq" id="WP_201934749.1">
    <property type="nucleotide sequence ID" value="NZ_JAERSG010000002.1"/>
</dbReference>
<dbReference type="EC" id="2.7.13.3" evidence="2"/>
<dbReference type="EMBL" id="JAERSG010000002">
    <property type="protein sequence ID" value="MBL0747151.1"/>
    <property type="molecule type" value="Genomic_DNA"/>
</dbReference>
<dbReference type="Gene3D" id="1.20.5.1930">
    <property type="match status" value="1"/>
</dbReference>
<feature type="transmembrane region" description="Helical" evidence="9">
    <location>
        <begin position="325"/>
        <end position="341"/>
    </location>
</feature>
<evidence type="ECO:0000313" key="11">
    <source>
        <dbReference type="EMBL" id="MBL0747151.1"/>
    </source>
</evidence>
<sequence length="686" mass="73112">MRQATTDRQPLPVALAFPAVALASYAVTVALGLATPGGPWADSGQSGFGSGLGTGLSGLLFGVLAAIVLRRGAYARFGWVLAASAVFWSLDAVAEAYVRLGYLLDRPLPAMTLAVWFLLRFTAILLPLVVVLPLLFPTGRMLPGRWRVAGWSTIAVGAAWTLLFVLGPSDAGMSTPVPPGADPDPTTLDALAPVVGPATGVLRVLLVVTCLVPLATVLVRYRRSAGVERDRMRWLVWGVLAAAMLIGALLVVDLGPLEPAVLFLTVAVVPVAMTVAVVNPSLVSIQDLLGRTVLYGGLWTALLTVDAAALALLTRALGDTLDQRQVVLTVVLLAVLLYVPLRDRLRAVVRRLLLGERDNPYGTVAGLATSLETAEEGAEQLAAVARSVATAFGAPFVSVEVDRPAGEVLTATYGTRPAQTRVLPITYRDQPVGRLVLPARGLRWLSHSDEQLLGDLVRQAATAARTSSLADELQQSRERLVVAREEERRRIRRDLHDGLGPALSGVVFGLESARLLVDRDPEAVKAHLATTRDQVQEVVADVRRLVHDLRPPALDDRGLVGALRQLAESLRPLDVEVDADDLADLPAAVEVAAYRIASEAMTNVVRYAEATRCTVRLVREPLVLLVEVSDDGAGIPDDAQAGVGMMSMRERAAELGGRSEVTCPPDGGTVVRAWLPVPSPRAEEKR</sequence>
<dbReference type="GO" id="GO:0016301">
    <property type="term" value="F:kinase activity"/>
    <property type="evidence" value="ECO:0007669"/>
    <property type="project" value="UniProtKB-KW"/>
</dbReference>
<dbReference type="Proteomes" id="UP000636918">
    <property type="component" value="Unassembled WGS sequence"/>
</dbReference>
<evidence type="ECO:0000256" key="5">
    <source>
        <dbReference type="ARBA" id="ARBA00022741"/>
    </source>
</evidence>
<dbReference type="Pfam" id="PF02518">
    <property type="entry name" value="HATPase_c"/>
    <property type="match status" value="1"/>
</dbReference>
<evidence type="ECO:0000256" key="3">
    <source>
        <dbReference type="ARBA" id="ARBA00022553"/>
    </source>
</evidence>
<evidence type="ECO:0000256" key="9">
    <source>
        <dbReference type="SAM" id="Phobius"/>
    </source>
</evidence>
<dbReference type="InterPro" id="IPR011712">
    <property type="entry name" value="Sig_transdc_His_kin_sub3_dim/P"/>
</dbReference>
<keyword evidence="5" id="KW-0547">Nucleotide-binding</keyword>
<evidence type="ECO:0000259" key="10">
    <source>
        <dbReference type="SMART" id="SM00387"/>
    </source>
</evidence>
<dbReference type="PANTHER" id="PTHR24421">
    <property type="entry name" value="NITRATE/NITRITE SENSOR PROTEIN NARX-RELATED"/>
    <property type="match status" value="1"/>
</dbReference>
<feature type="transmembrane region" description="Helical" evidence="9">
    <location>
        <begin position="148"/>
        <end position="167"/>
    </location>
</feature>
<evidence type="ECO:0000313" key="12">
    <source>
        <dbReference type="Proteomes" id="UP000636918"/>
    </source>
</evidence>
<dbReference type="InterPro" id="IPR003594">
    <property type="entry name" value="HATPase_dom"/>
</dbReference>
<evidence type="ECO:0000256" key="2">
    <source>
        <dbReference type="ARBA" id="ARBA00012438"/>
    </source>
</evidence>
<dbReference type="InterPro" id="IPR036890">
    <property type="entry name" value="HATPase_C_sf"/>
</dbReference>
<reference evidence="11 12" key="1">
    <citation type="submission" date="2021-01" db="EMBL/GenBank/DDBJ databases">
        <title>Genome seq and assembly of Nocardiodes sp. G10.</title>
        <authorList>
            <person name="Chhetri G."/>
        </authorList>
    </citation>
    <scope>NUCLEOTIDE SEQUENCE [LARGE SCALE GENOMIC DNA]</scope>
    <source>
        <strain evidence="11 12">G10</strain>
    </source>
</reference>
<keyword evidence="12" id="KW-1185">Reference proteome</keyword>
<feature type="transmembrane region" description="Helical" evidence="9">
    <location>
        <begin position="201"/>
        <end position="222"/>
    </location>
</feature>
<feature type="transmembrane region" description="Helical" evidence="9">
    <location>
        <begin position="234"/>
        <end position="254"/>
    </location>
</feature>
<evidence type="ECO:0000256" key="7">
    <source>
        <dbReference type="ARBA" id="ARBA00022840"/>
    </source>
</evidence>
<proteinExistence type="predicted"/>
<keyword evidence="6 11" id="KW-0418">Kinase</keyword>
<dbReference type="InterPro" id="IPR050482">
    <property type="entry name" value="Sensor_HK_TwoCompSys"/>
</dbReference>
<keyword evidence="7" id="KW-0067">ATP-binding</keyword>
<dbReference type="SMART" id="SM00387">
    <property type="entry name" value="HATPase_c"/>
    <property type="match status" value="1"/>
</dbReference>
<keyword evidence="9" id="KW-1133">Transmembrane helix</keyword>
<feature type="domain" description="Histidine kinase/HSP90-like ATPase" evidence="10">
    <location>
        <begin position="588"/>
        <end position="679"/>
    </location>
</feature>
<protein>
    <recommendedName>
        <fullName evidence="2">histidine kinase</fullName>
        <ecNumber evidence="2">2.7.13.3</ecNumber>
    </recommendedName>
</protein>
<comment type="catalytic activity">
    <reaction evidence="1">
        <text>ATP + protein L-histidine = ADP + protein N-phospho-L-histidine.</text>
        <dbReference type="EC" id="2.7.13.3"/>
    </reaction>
</comment>
<dbReference type="PANTHER" id="PTHR24421:SF10">
    <property type="entry name" value="NITRATE_NITRITE SENSOR PROTEIN NARQ"/>
    <property type="match status" value="1"/>
</dbReference>